<feature type="domain" description="PIN like" evidence="2">
    <location>
        <begin position="24"/>
        <end position="239"/>
    </location>
</feature>
<evidence type="ECO:0000259" key="2">
    <source>
        <dbReference type="Pfam" id="PF18476"/>
    </source>
</evidence>
<accession>A0A5C7AXB7</accession>
<evidence type="ECO:0000313" key="3">
    <source>
        <dbReference type="EMBL" id="TXE11175.1"/>
    </source>
</evidence>
<dbReference type="AlphaFoldDB" id="A0A5C7AXB7"/>
<reference evidence="3 4" key="1">
    <citation type="submission" date="2019-08" db="EMBL/GenBank/DDBJ databases">
        <title>Genomes sequence of Algoriphagus aquimarinus ACAM450.</title>
        <authorList>
            <person name="Bowman J.P."/>
        </authorList>
    </citation>
    <scope>NUCLEOTIDE SEQUENCE [LARGE SCALE GENOMIC DNA]</scope>
    <source>
        <strain evidence="3 4">ACAM 450</strain>
    </source>
</reference>
<dbReference type="OrthoDB" id="9182727at2"/>
<dbReference type="InterPro" id="IPR041578">
    <property type="entry name" value="PIN_8"/>
</dbReference>
<organism evidence="3 4">
    <name type="scientific">Algoriphagus aquimarinus</name>
    <dbReference type="NCBI Taxonomy" id="237018"/>
    <lineage>
        <taxon>Bacteria</taxon>
        <taxon>Pseudomonadati</taxon>
        <taxon>Bacteroidota</taxon>
        <taxon>Cytophagia</taxon>
        <taxon>Cytophagales</taxon>
        <taxon>Cyclobacteriaceae</taxon>
        <taxon>Algoriphagus</taxon>
    </lineage>
</organism>
<evidence type="ECO:0000256" key="1">
    <source>
        <dbReference type="SAM" id="Coils"/>
    </source>
</evidence>
<protein>
    <recommendedName>
        <fullName evidence="2">PIN like domain-containing protein</fullName>
    </recommendedName>
</protein>
<comment type="caution">
    <text evidence="3">The sequence shown here is derived from an EMBL/GenBank/DDBJ whole genome shotgun (WGS) entry which is preliminary data.</text>
</comment>
<keyword evidence="1" id="KW-0175">Coiled coil</keyword>
<proteinExistence type="predicted"/>
<name>A0A5C7AXB7_9BACT</name>
<dbReference type="RefSeq" id="WP_146917732.1">
    <property type="nucleotide sequence ID" value="NZ_VORW01000006.1"/>
</dbReference>
<gene>
    <name evidence="3" type="ORF">ESV85_11545</name>
</gene>
<evidence type="ECO:0000313" key="4">
    <source>
        <dbReference type="Proteomes" id="UP000321935"/>
    </source>
</evidence>
<dbReference type="EMBL" id="VORW01000006">
    <property type="protein sequence ID" value="TXE11175.1"/>
    <property type="molecule type" value="Genomic_DNA"/>
</dbReference>
<sequence length="386" mass="46398">MKNEFIGYRRKTEEEIKNIWENGIICFDTNVLLNLYRYSDSTRSIILQLIEKLKDKVYLPYQVALEFNRNRYETISEQEQVYKDYIIKINQIQTDLQSANKPPFLLSATQENLNKVVEEVSMELETTRIKYNDYLKSDPIFDQICILFETKITAFYDDEKLNAIFKDGEERFKNKIPPGYEDEKDKEGNRKYGDLVLWSQIIELAKEKNKPVLLVTDERKKDWWWKIKDGRNMGPRQELISEIKEKSNVDFHMYSSERFLSYGQEFLQENVSQEAVKEIVELKNSDLENLKERNYLKHKISRFQREIREQQKSLEEKEKYLEEMNKYQDDMYSNSEKFPDMQEHAHNLGYSLSEQIEAADEIRNRIANLKKMRNHLLIKYSSIRNE</sequence>
<dbReference type="Proteomes" id="UP000321935">
    <property type="component" value="Unassembled WGS sequence"/>
</dbReference>
<feature type="coiled-coil region" evidence="1">
    <location>
        <begin position="273"/>
        <end position="379"/>
    </location>
</feature>
<dbReference type="Pfam" id="PF18476">
    <property type="entry name" value="PIN_8"/>
    <property type="match status" value="1"/>
</dbReference>